<dbReference type="RefSeq" id="WP_229932054.1">
    <property type="nucleotide sequence ID" value="NZ_CAJHOF010000002.1"/>
</dbReference>
<evidence type="ECO:0000259" key="8">
    <source>
        <dbReference type="PROSITE" id="PS52029"/>
    </source>
</evidence>
<dbReference type="Gene3D" id="2.40.440.10">
    <property type="entry name" value="L,D-transpeptidase catalytic domain-like"/>
    <property type="match status" value="1"/>
</dbReference>
<dbReference type="SUPFAM" id="SSF54427">
    <property type="entry name" value="NTF2-like"/>
    <property type="match status" value="1"/>
</dbReference>
<evidence type="ECO:0000256" key="3">
    <source>
        <dbReference type="ARBA" id="ARBA00022679"/>
    </source>
</evidence>
<proteinExistence type="inferred from homology"/>
<dbReference type="PANTHER" id="PTHR36699:SF1">
    <property type="entry name" value="L,D-TRANSPEPTIDASE YAFK-RELATED"/>
    <property type="match status" value="1"/>
</dbReference>
<dbReference type="InterPro" id="IPR038063">
    <property type="entry name" value="Transpep_catalytic_dom"/>
</dbReference>
<name>A0ABN7K433_9BACT</name>
<dbReference type="Proteomes" id="UP000789803">
    <property type="component" value="Unassembled WGS sequence"/>
</dbReference>
<dbReference type="InterPro" id="IPR032710">
    <property type="entry name" value="NTF2-like_dom_sf"/>
</dbReference>
<reference evidence="9 10" key="1">
    <citation type="submission" date="2020-11" db="EMBL/GenBank/DDBJ databases">
        <authorList>
            <person name="Peeters C."/>
        </authorList>
    </citation>
    <scope>NUCLEOTIDE SEQUENCE [LARGE SCALE GENOMIC DNA]</scope>
    <source>
        <strain evidence="9 10">LMG 7974</strain>
    </source>
</reference>
<keyword evidence="10" id="KW-1185">Reference proteome</keyword>
<gene>
    <name evidence="9" type="ORF">LMG7974_00226</name>
</gene>
<evidence type="ECO:0000313" key="9">
    <source>
        <dbReference type="EMBL" id="CAD7287298.1"/>
    </source>
</evidence>
<dbReference type="PANTHER" id="PTHR36699">
    <property type="entry name" value="LD-TRANSPEPTIDASE"/>
    <property type="match status" value="1"/>
</dbReference>
<sequence>MKKVVLLLVAFAFLFSSDYESIYLKSGANAVIKEIEKNILSDEFWTKKLQNLDVRYGYYDSKMLLNVVAKESKKLELFEYLNGVLTLKFTSDVLVGKKGDKLVEGDLKTPIGVYQLTRRFTPNDPYLGPLAFSLSYPNLYDKLNKRTGSGIWIHGLPLNGERDNDVTKGCVVMENDILIQYDKLIDYTKSLAIVYEDDIKYASKDDIGLLFAEIFRWKKAWQENDINAYLAFYDKNFKRYDGLELDKFASSKRAIFSKNEQKTIIFSDFVISPYPNSSIKDMFRISFYEDYKALNYKFQGIKTLYVKLENKKMKILIEE</sequence>
<evidence type="ECO:0000313" key="10">
    <source>
        <dbReference type="Proteomes" id="UP000789803"/>
    </source>
</evidence>
<comment type="pathway">
    <text evidence="1 7">Cell wall biogenesis; peptidoglycan biosynthesis.</text>
</comment>
<dbReference type="Pfam" id="PF03734">
    <property type="entry name" value="YkuD"/>
    <property type="match status" value="1"/>
</dbReference>
<evidence type="ECO:0000256" key="6">
    <source>
        <dbReference type="ARBA" id="ARBA00023316"/>
    </source>
</evidence>
<dbReference type="PROSITE" id="PS52029">
    <property type="entry name" value="LD_TPASE"/>
    <property type="match status" value="1"/>
</dbReference>
<keyword evidence="3" id="KW-0808">Transferase</keyword>
<dbReference type="CDD" id="cd16913">
    <property type="entry name" value="YkuD_like"/>
    <property type="match status" value="1"/>
</dbReference>
<keyword evidence="4 7" id="KW-0133">Cell shape</keyword>
<accession>A0ABN7K433</accession>
<evidence type="ECO:0000256" key="5">
    <source>
        <dbReference type="ARBA" id="ARBA00022984"/>
    </source>
</evidence>
<evidence type="ECO:0000256" key="2">
    <source>
        <dbReference type="ARBA" id="ARBA00005992"/>
    </source>
</evidence>
<evidence type="ECO:0000256" key="4">
    <source>
        <dbReference type="ARBA" id="ARBA00022960"/>
    </source>
</evidence>
<comment type="caution">
    <text evidence="9">The sequence shown here is derived from an EMBL/GenBank/DDBJ whole genome shotgun (WGS) entry which is preliminary data.</text>
</comment>
<keyword evidence="5 7" id="KW-0573">Peptidoglycan synthesis</keyword>
<dbReference type="InterPro" id="IPR056203">
    <property type="entry name" value="Cds6_C"/>
</dbReference>
<organism evidence="9 10">
    <name type="scientific">Campylobacter majalis</name>
    <dbReference type="NCBI Taxonomy" id="2790656"/>
    <lineage>
        <taxon>Bacteria</taxon>
        <taxon>Pseudomonadati</taxon>
        <taxon>Campylobacterota</taxon>
        <taxon>Epsilonproteobacteria</taxon>
        <taxon>Campylobacterales</taxon>
        <taxon>Campylobacteraceae</taxon>
        <taxon>Campylobacter</taxon>
    </lineage>
</organism>
<dbReference type="InterPro" id="IPR005490">
    <property type="entry name" value="LD_TPept_cat_dom"/>
</dbReference>
<dbReference type="EMBL" id="CAJHOF010000002">
    <property type="protein sequence ID" value="CAD7287298.1"/>
    <property type="molecule type" value="Genomic_DNA"/>
</dbReference>
<evidence type="ECO:0000256" key="7">
    <source>
        <dbReference type="PROSITE-ProRule" id="PRU01373"/>
    </source>
</evidence>
<feature type="domain" description="L,D-TPase catalytic" evidence="8">
    <location>
        <begin position="64"/>
        <end position="195"/>
    </location>
</feature>
<evidence type="ECO:0000256" key="1">
    <source>
        <dbReference type="ARBA" id="ARBA00004752"/>
    </source>
</evidence>
<feature type="active site" description="Nucleophile" evidence="7">
    <location>
        <position position="170"/>
    </location>
</feature>
<feature type="active site" description="Proton donor/acceptor" evidence="7">
    <location>
        <position position="154"/>
    </location>
</feature>
<keyword evidence="6 7" id="KW-0961">Cell wall biogenesis/degradation</keyword>
<comment type="similarity">
    <text evidence="2">Belongs to the YkuD family.</text>
</comment>
<dbReference type="Pfam" id="PF24125">
    <property type="entry name" value="Cds6_C"/>
    <property type="match status" value="1"/>
</dbReference>
<protein>
    <recommendedName>
        <fullName evidence="8">L,D-TPase catalytic domain-containing protein</fullName>
    </recommendedName>
</protein>
<dbReference type="SUPFAM" id="SSF141523">
    <property type="entry name" value="L,D-transpeptidase catalytic domain-like"/>
    <property type="match status" value="1"/>
</dbReference>